<sequence>MVNLITNEPHSDDAGNSTEADLPPHFRVMMASFDLRLATMQSHFDDRVSKISNQQSTIQTELSEICGHLNDQFERLFAAVGNRSHDLSTSPPPTEQ</sequence>
<evidence type="ECO:0000313" key="2">
    <source>
        <dbReference type="EMBL" id="KAK8507014.1"/>
    </source>
</evidence>
<accession>A0ABR2BIM5</accession>
<keyword evidence="3" id="KW-1185">Reference proteome</keyword>
<organism evidence="2 3">
    <name type="scientific">Hibiscus sabdariffa</name>
    <name type="common">roselle</name>
    <dbReference type="NCBI Taxonomy" id="183260"/>
    <lineage>
        <taxon>Eukaryota</taxon>
        <taxon>Viridiplantae</taxon>
        <taxon>Streptophyta</taxon>
        <taxon>Embryophyta</taxon>
        <taxon>Tracheophyta</taxon>
        <taxon>Spermatophyta</taxon>
        <taxon>Magnoliopsida</taxon>
        <taxon>eudicotyledons</taxon>
        <taxon>Gunneridae</taxon>
        <taxon>Pentapetalae</taxon>
        <taxon>rosids</taxon>
        <taxon>malvids</taxon>
        <taxon>Malvales</taxon>
        <taxon>Malvaceae</taxon>
        <taxon>Malvoideae</taxon>
        <taxon>Hibiscus</taxon>
    </lineage>
</organism>
<proteinExistence type="predicted"/>
<feature type="region of interest" description="Disordered" evidence="1">
    <location>
        <begin position="1"/>
        <end position="22"/>
    </location>
</feature>
<dbReference type="EMBL" id="JBBPBM010000110">
    <property type="protein sequence ID" value="KAK8507014.1"/>
    <property type="molecule type" value="Genomic_DNA"/>
</dbReference>
<name>A0ABR2BIM5_9ROSI</name>
<protein>
    <submittedName>
        <fullName evidence="2">Uncharacterized protein</fullName>
    </submittedName>
</protein>
<feature type="compositionally biased region" description="Polar residues" evidence="1">
    <location>
        <begin position="1"/>
        <end position="19"/>
    </location>
</feature>
<reference evidence="2 3" key="1">
    <citation type="journal article" date="2024" name="G3 (Bethesda)">
        <title>Genome assembly of Hibiscus sabdariffa L. provides insights into metabolisms of medicinal natural products.</title>
        <authorList>
            <person name="Kim T."/>
        </authorList>
    </citation>
    <scope>NUCLEOTIDE SEQUENCE [LARGE SCALE GENOMIC DNA]</scope>
    <source>
        <strain evidence="2">TK-2024</strain>
        <tissue evidence="2">Old leaves</tissue>
    </source>
</reference>
<evidence type="ECO:0000256" key="1">
    <source>
        <dbReference type="SAM" id="MobiDB-lite"/>
    </source>
</evidence>
<dbReference type="Proteomes" id="UP001472677">
    <property type="component" value="Unassembled WGS sequence"/>
</dbReference>
<gene>
    <name evidence="2" type="ORF">V6N12_041691</name>
</gene>
<comment type="caution">
    <text evidence="2">The sequence shown here is derived from an EMBL/GenBank/DDBJ whole genome shotgun (WGS) entry which is preliminary data.</text>
</comment>
<evidence type="ECO:0000313" key="3">
    <source>
        <dbReference type="Proteomes" id="UP001472677"/>
    </source>
</evidence>